<dbReference type="CDD" id="cd02980">
    <property type="entry name" value="TRX_Fd_family"/>
    <property type="match status" value="1"/>
</dbReference>
<organism evidence="1 2">
    <name type="scientific">Salinivirga cyanobacteriivorans</name>
    <dbReference type="NCBI Taxonomy" id="1307839"/>
    <lineage>
        <taxon>Bacteria</taxon>
        <taxon>Pseudomonadati</taxon>
        <taxon>Bacteroidota</taxon>
        <taxon>Bacteroidia</taxon>
        <taxon>Bacteroidales</taxon>
        <taxon>Salinivirgaceae</taxon>
        <taxon>Salinivirga</taxon>
    </lineage>
</organism>
<dbReference type="EMBL" id="CP013118">
    <property type="protein sequence ID" value="ALO14440.1"/>
    <property type="molecule type" value="Genomic_DNA"/>
</dbReference>
<dbReference type="KEGG" id="blq:L21SP5_00769"/>
<dbReference type="InterPro" id="IPR036249">
    <property type="entry name" value="Thioredoxin-like_sf"/>
</dbReference>
<protein>
    <submittedName>
        <fullName evidence="1">NADP-reducing hydrogenase subunit HndB</fullName>
        <ecNumber evidence="1">1.12.1.3</ecNumber>
    </submittedName>
</protein>
<name>A0A0S2HWP6_9BACT</name>
<dbReference type="SUPFAM" id="SSF52833">
    <property type="entry name" value="Thioredoxin-like"/>
    <property type="match status" value="1"/>
</dbReference>
<dbReference type="Gene3D" id="3.40.30.10">
    <property type="entry name" value="Glutaredoxin"/>
    <property type="match status" value="1"/>
</dbReference>
<accession>A0A0S2HWP6</accession>
<dbReference type="RefSeq" id="WP_057951988.1">
    <property type="nucleotide sequence ID" value="NZ_CP013118.1"/>
</dbReference>
<dbReference type="STRING" id="1307839.L21SP5_00769"/>
<evidence type="ECO:0000313" key="1">
    <source>
        <dbReference type="EMBL" id="ALO14440.1"/>
    </source>
</evidence>
<keyword evidence="2" id="KW-1185">Reference proteome</keyword>
<evidence type="ECO:0000313" key="2">
    <source>
        <dbReference type="Proteomes" id="UP000064893"/>
    </source>
</evidence>
<dbReference type="EC" id="1.12.1.3" evidence="1"/>
<dbReference type="OrthoDB" id="9800692at2"/>
<dbReference type="GO" id="GO:0050583">
    <property type="term" value="F:hydrogen dehydrogenase (NADP+) activity"/>
    <property type="evidence" value="ECO:0007669"/>
    <property type="project" value="UniProtKB-EC"/>
</dbReference>
<keyword evidence="1" id="KW-0560">Oxidoreductase</keyword>
<sequence>MAKVKSLADLRKMKEELQSKVHLREKADNPESLVQVKVGMGTSGIASGAKEVFNYLVDELEKRNIEAIVTQTGDMGYSYAEPTIEVTMPGSEPVVYGYVDVKKADEIIEKHIKHGQWVDGIIPANYRTIEDNK</sequence>
<dbReference type="AlphaFoldDB" id="A0A0S2HWP6"/>
<proteinExistence type="predicted"/>
<reference evidence="1 2" key="1">
    <citation type="submission" date="2015-11" db="EMBL/GenBank/DDBJ databases">
        <title>Description and complete genome sequence of a novel strain predominating in hypersaline microbial mats and representing a new family of the Bacteriodetes phylum.</title>
        <authorList>
            <person name="Spring S."/>
            <person name="Bunk B."/>
            <person name="Sproer C."/>
            <person name="Klenk H.-P."/>
        </authorList>
    </citation>
    <scope>NUCLEOTIDE SEQUENCE [LARGE SCALE GENOMIC DNA]</scope>
    <source>
        <strain evidence="1 2">L21-Spi-D4</strain>
    </source>
</reference>
<gene>
    <name evidence="1" type="primary">hndB</name>
    <name evidence="1" type="ORF">L21SP5_00769</name>
</gene>
<dbReference type="Proteomes" id="UP000064893">
    <property type="component" value="Chromosome"/>
</dbReference>